<accession>A0AAF0ETQ4</accession>
<feature type="compositionally biased region" description="Low complexity" evidence="1">
    <location>
        <begin position="11"/>
        <end position="24"/>
    </location>
</feature>
<evidence type="ECO:0000313" key="2">
    <source>
        <dbReference type="EMBL" id="WFD34959.1"/>
    </source>
</evidence>
<feature type="compositionally biased region" description="Basic residues" evidence="1">
    <location>
        <begin position="1"/>
        <end position="10"/>
    </location>
</feature>
<feature type="compositionally biased region" description="Basic and acidic residues" evidence="1">
    <location>
        <begin position="265"/>
        <end position="278"/>
    </location>
</feature>
<dbReference type="PANTHER" id="PTHR28096:SF1">
    <property type="entry name" value="PROTEIN FAF1"/>
    <property type="match status" value="1"/>
</dbReference>
<dbReference type="InterPro" id="IPR053030">
    <property type="entry name" value="Ribosomal_biogenesis_FAF1-like"/>
</dbReference>
<sequence length="339" mass="36718">MQRNKAKAAKKSSTAAADADTNSAADAADKLKALEALFYQQFDMPGGAPQHNGELRNESADEMDSDSDENMRGDANSDAEESDFGEVGSGDDSNDDDAAGDATDDATADAAYGSDKYSGARNSHKGKGASAVQRRVPETVVFDGGRPSTFVTTKAQRKQFMSSKTQDLSRDLPEPEPEEGESESDEESQRVNDKKLEHLLSTTLFAPGADNTRKRKLTTTSNETLARVLELSSDSAKTQGWGAKQLKATELGRMPASIRQGLRRAAGERRAREIETQKELGLWQPPKGKKQNRATATEMGMRPTQPKKRIRGIGSGIGKFRGGVLHLSDADVQRIKKKK</sequence>
<feature type="compositionally biased region" description="Acidic residues" evidence="1">
    <location>
        <begin position="92"/>
        <end position="107"/>
    </location>
</feature>
<proteinExistence type="predicted"/>
<feature type="compositionally biased region" description="Polar residues" evidence="1">
    <location>
        <begin position="149"/>
        <end position="166"/>
    </location>
</feature>
<gene>
    <name evidence="2" type="ORF">MCUN1_001805</name>
</gene>
<dbReference type="GO" id="GO:0005730">
    <property type="term" value="C:nucleolus"/>
    <property type="evidence" value="ECO:0007669"/>
    <property type="project" value="TreeGrafter"/>
</dbReference>
<organism evidence="2 3">
    <name type="scientific">Malassezia cuniculi</name>
    <dbReference type="NCBI Taxonomy" id="948313"/>
    <lineage>
        <taxon>Eukaryota</taxon>
        <taxon>Fungi</taxon>
        <taxon>Dikarya</taxon>
        <taxon>Basidiomycota</taxon>
        <taxon>Ustilaginomycotina</taxon>
        <taxon>Malasseziomycetes</taxon>
        <taxon>Malasseziales</taxon>
        <taxon>Malasseziaceae</taxon>
        <taxon>Malassezia</taxon>
    </lineage>
</organism>
<dbReference type="GO" id="GO:0000462">
    <property type="term" value="P:maturation of SSU-rRNA from tricistronic rRNA transcript (SSU-rRNA, 5.8S rRNA, LSU-rRNA)"/>
    <property type="evidence" value="ECO:0007669"/>
    <property type="project" value="TreeGrafter"/>
</dbReference>
<feature type="compositionally biased region" description="Acidic residues" evidence="1">
    <location>
        <begin position="174"/>
        <end position="186"/>
    </location>
</feature>
<evidence type="ECO:0008006" key="4">
    <source>
        <dbReference type="Google" id="ProtNLM"/>
    </source>
</evidence>
<feature type="region of interest" description="Disordered" evidence="1">
    <location>
        <begin position="1"/>
        <end position="24"/>
    </location>
</feature>
<keyword evidence="3" id="KW-1185">Reference proteome</keyword>
<name>A0AAF0ETQ4_9BASI</name>
<dbReference type="AlphaFoldDB" id="A0AAF0ETQ4"/>
<dbReference type="PANTHER" id="PTHR28096">
    <property type="entry name" value="PROTEIN FAF1"/>
    <property type="match status" value="1"/>
</dbReference>
<feature type="region of interest" description="Disordered" evidence="1">
    <location>
        <begin position="42"/>
        <end position="195"/>
    </location>
</feature>
<feature type="region of interest" description="Disordered" evidence="1">
    <location>
        <begin position="263"/>
        <end position="315"/>
    </location>
</feature>
<evidence type="ECO:0000256" key="1">
    <source>
        <dbReference type="SAM" id="MobiDB-lite"/>
    </source>
</evidence>
<dbReference type="EMBL" id="CP119878">
    <property type="protein sequence ID" value="WFD34959.1"/>
    <property type="molecule type" value="Genomic_DNA"/>
</dbReference>
<reference evidence="2" key="1">
    <citation type="submission" date="2023-03" db="EMBL/GenBank/DDBJ databases">
        <title>Mating type loci evolution in Malassezia.</title>
        <authorList>
            <person name="Coelho M.A."/>
        </authorList>
    </citation>
    <scope>NUCLEOTIDE SEQUENCE</scope>
    <source>
        <strain evidence="2">CBS 11721</strain>
    </source>
</reference>
<protein>
    <recommendedName>
        <fullName evidence="4">Protein FAF1</fullName>
    </recommendedName>
</protein>
<dbReference type="Proteomes" id="UP001219933">
    <property type="component" value="Chromosome 2"/>
</dbReference>
<evidence type="ECO:0000313" key="3">
    <source>
        <dbReference type="Proteomes" id="UP001219933"/>
    </source>
</evidence>